<evidence type="ECO:0000313" key="2">
    <source>
        <dbReference type="EMBL" id="QBZ53583.1"/>
    </source>
</evidence>
<organism evidence="2 3">
    <name type="scientific">Pyricularia oryzae</name>
    <name type="common">Rice blast fungus</name>
    <name type="synonym">Magnaporthe oryzae</name>
    <dbReference type="NCBI Taxonomy" id="318829"/>
    <lineage>
        <taxon>Eukaryota</taxon>
        <taxon>Fungi</taxon>
        <taxon>Dikarya</taxon>
        <taxon>Ascomycota</taxon>
        <taxon>Pezizomycotina</taxon>
        <taxon>Sordariomycetes</taxon>
        <taxon>Sordariomycetidae</taxon>
        <taxon>Magnaporthales</taxon>
        <taxon>Pyriculariaceae</taxon>
        <taxon>Pyricularia</taxon>
    </lineage>
</organism>
<accession>A0A4P7MTV2</accession>
<sequence>MTREKRQPQTQIFFQLRDRLQGIWQYGPFRMRPGCCQSCIAARWQCDVWRGVEDQSRRSSNVSRRGPSGAAHADAQSRENFSNCTQTVGSFLVNASCGDPGCKEQRRVRALAGLYLLIKVSQWTRCCLWDVIDLHSFVSQKLALSSDKVAKRGRRGRRGSVGVLVDSGSILNSRPQPKYEAIKNTSYST</sequence>
<feature type="region of interest" description="Disordered" evidence="1">
    <location>
        <begin position="57"/>
        <end position="77"/>
    </location>
</feature>
<evidence type="ECO:0000313" key="3">
    <source>
        <dbReference type="Proteomes" id="UP000294847"/>
    </source>
</evidence>
<proteinExistence type="predicted"/>
<evidence type="ECO:0000256" key="1">
    <source>
        <dbReference type="SAM" id="MobiDB-lite"/>
    </source>
</evidence>
<gene>
    <name evidence="2" type="ORF">PoMZ_09271</name>
</gene>
<protein>
    <submittedName>
        <fullName evidence="2">Uncharacterized protein</fullName>
    </submittedName>
</protein>
<dbReference type="EMBL" id="CP034204">
    <property type="protein sequence ID" value="QBZ53583.1"/>
    <property type="molecule type" value="Genomic_DNA"/>
</dbReference>
<name>A0A4P7MTV2_PYROR</name>
<reference evidence="2 3" key="1">
    <citation type="journal article" date="2019" name="Mol. Biol. Evol.">
        <title>Blast fungal genomes show frequent chromosomal changes, gene gains and losses, and effector gene turnover.</title>
        <authorList>
            <person name="Gomez Luciano L.B."/>
            <person name="Jason Tsai I."/>
            <person name="Chuma I."/>
            <person name="Tosa Y."/>
            <person name="Chen Y.H."/>
            <person name="Li J.Y."/>
            <person name="Li M.Y."/>
            <person name="Jade Lu M.Y."/>
            <person name="Nakayashiki H."/>
            <person name="Li W.H."/>
        </authorList>
    </citation>
    <scope>NUCLEOTIDE SEQUENCE [LARGE SCALE GENOMIC DNA]</scope>
    <source>
        <strain evidence="2">MZ5-1-6</strain>
    </source>
</reference>
<dbReference type="Proteomes" id="UP000294847">
    <property type="component" value="Chromosome 1"/>
</dbReference>
<dbReference type="AlphaFoldDB" id="A0A4P7MTV2"/>